<gene>
    <name evidence="2" type="ORF">Taro_024516</name>
</gene>
<dbReference type="Proteomes" id="UP000652761">
    <property type="component" value="Unassembled WGS sequence"/>
</dbReference>
<organism evidence="2 3">
    <name type="scientific">Colocasia esculenta</name>
    <name type="common">Wild taro</name>
    <name type="synonym">Arum esculentum</name>
    <dbReference type="NCBI Taxonomy" id="4460"/>
    <lineage>
        <taxon>Eukaryota</taxon>
        <taxon>Viridiplantae</taxon>
        <taxon>Streptophyta</taxon>
        <taxon>Embryophyta</taxon>
        <taxon>Tracheophyta</taxon>
        <taxon>Spermatophyta</taxon>
        <taxon>Magnoliopsida</taxon>
        <taxon>Liliopsida</taxon>
        <taxon>Araceae</taxon>
        <taxon>Aroideae</taxon>
        <taxon>Colocasieae</taxon>
        <taxon>Colocasia</taxon>
    </lineage>
</organism>
<reference evidence="2" key="1">
    <citation type="submission" date="2017-07" db="EMBL/GenBank/DDBJ databases">
        <title>Taro Niue Genome Assembly and Annotation.</title>
        <authorList>
            <person name="Atibalentja N."/>
            <person name="Keating K."/>
            <person name="Fields C.J."/>
        </authorList>
    </citation>
    <scope>NUCLEOTIDE SEQUENCE</scope>
    <source>
        <strain evidence="2">Niue_2</strain>
        <tissue evidence="2">Leaf</tissue>
    </source>
</reference>
<feature type="compositionally biased region" description="Basic and acidic residues" evidence="1">
    <location>
        <begin position="1"/>
        <end position="11"/>
    </location>
</feature>
<keyword evidence="3" id="KW-1185">Reference proteome</keyword>
<feature type="region of interest" description="Disordered" evidence="1">
    <location>
        <begin position="1"/>
        <end position="22"/>
    </location>
</feature>
<evidence type="ECO:0000256" key="1">
    <source>
        <dbReference type="SAM" id="MobiDB-lite"/>
    </source>
</evidence>
<evidence type="ECO:0000313" key="2">
    <source>
        <dbReference type="EMBL" id="MQL91901.1"/>
    </source>
</evidence>
<dbReference type="EMBL" id="NMUH01001390">
    <property type="protein sequence ID" value="MQL91901.1"/>
    <property type="molecule type" value="Genomic_DNA"/>
</dbReference>
<protein>
    <submittedName>
        <fullName evidence="2">Uncharacterized protein</fullName>
    </submittedName>
</protein>
<sequence length="79" mass="8754">MKKPVEKRLGSTEEGAGPGDVESGVLFGLDSCGGGFGEGWNELCSMKGQLDEHVRNNFYEELKGWITLFRLERPHSLLI</sequence>
<comment type="caution">
    <text evidence="2">The sequence shown here is derived from an EMBL/GenBank/DDBJ whole genome shotgun (WGS) entry which is preliminary data.</text>
</comment>
<evidence type="ECO:0000313" key="3">
    <source>
        <dbReference type="Proteomes" id="UP000652761"/>
    </source>
</evidence>
<dbReference type="AlphaFoldDB" id="A0A843V6I6"/>
<accession>A0A843V6I6</accession>
<proteinExistence type="predicted"/>
<name>A0A843V6I6_COLES</name>